<dbReference type="Pfam" id="PF05973">
    <property type="entry name" value="Gp49"/>
    <property type="match status" value="1"/>
</dbReference>
<dbReference type="InterPro" id="IPR009241">
    <property type="entry name" value="HigB-like"/>
</dbReference>
<organism evidence="1 2">
    <name type="scientific">Kluyvera genomosp. 3</name>
    <dbReference type="NCBI Taxonomy" id="2774055"/>
    <lineage>
        <taxon>Bacteria</taxon>
        <taxon>Pseudomonadati</taxon>
        <taxon>Pseudomonadota</taxon>
        <taxon>Gammaproteobacteria</taxon>
        <taxon>Enterobacterales</taxon>
        <taxon>Enterobacteriaceae</taxon>
        <taxon>Kluyvera</taxon>
    </lineage>
</organism>
<dbReference type="InterPro" id="IPR035093">
    <property type="entry name" value="RelE/ParE_toxin_dom_sf"/>
</dbReference>
<dbReference type="SUPFAM" id="SSF143011">
    <property type="entry name" value="RelE-like"/>
    <property type="match status" value="1"/>
</dbReference>
<gene>
    <name evidence="1" type="ORF">CEW81_18090</name>
</gene>
<evidence type="ECO:0000313" key="1">
    <source>
        <dbReference type="EMBL" id="ASG63904.1"/>
    </source>
</evidence>
<protein>
    <submittedName>
        <fullName evidence="1">Addiction module toxin RelE</fullName>
    </submittedName>
</protein>
<dbReference type="Proteomes" id="UP000197098">
    <property type="component" value="Chromosome"/>
</dbReference>
<dbReference type="EMBL" id="CP022114">
    <property type="protein sequence ID" value="ASG63904.1"/>
    <property type="molecule type" value="Genomic_DNA"/>
</dbReference>
<accession>A0A248KJY6</accession>
<dbReference type="AlphaFoldDB" id="A0A248KJY6"/>
<proteinExistence type="predicted"/>
<evidence type="ECO:0000313" key="2">
    <source>
        <dbReference type="Proteomes" id="UP000197098"/>
    </source>
</evidence>
<name>A0A248KJY6_9ENTR</name>
<reference evidence="1 2" key="1">
    <citation type="submission" date="2017-06" db="EMBL/GenBank/DDBJ databases">
        <title>Origin of plasmid-mediated fosfomycin resistance gene fosA3.</title>
        <authorList>
            <person name="Ito R."/>
            <person name="Pacey M.P."/>
            <person name="Doi Y."/>
        </authorList>
    </citation>
    <scope>NUCLEOTIDE SEQUENCE [LARGE SCALE GENOMIC DNA]</scope>
    <source>
        <strain evidence="1 2">YDC799</strain>
    </source>
</reference>
<sequence length="109" mass="12607">MFRILVHADVREEMLALPAAVQAKMIAKIEKLRLNPTALREPDSKPLFNGLFEIRTLGKVHCRGIYAFQHRQTIFLLRVFIKKTAKTPPAELRLALQRLQEMQDEQKGN</sequence>